<comment type="caution">
    <text evidence="1">The sequence shown here is derived from an EMBL/GenBank/DDBJ whole genome shotgun (WGS) entry which is preliminary data.</text>
</comment>
<dbReference type="AlphaFoldDB" id="A0A551YBV3"/>
<name>A0A551YBV3_MICAE</name>
<dbReference type="PANTHER" id="PTHR13225:SF3">
    <property type="entry name" value="UPF0489 PROTEIN C5ORF22"/>
    <property type="match status" value="1"/>
</dbReference>
<dbReference type="EMBL" id="SFCA01000071">
    <property type="protein sequence ID" value="TRT58445.1"/>
    <property type="molecule type" value="Genomic_DNA"/>
</dbReference>
<sequence>MSAIPLLIMEEHHEAFFIWNYAVLNGWIPPNKNLLLHVDEHSDFGTPNLSHSLNSLNGDLENIYNFTYTELGIADFIIPSIYQGIFNELYWLRQTHNTEQTEVMNHVFSLNAEGKILFVTEDVNKAGLFNLDRKPLKNKLITTTDSLVNQEKTVVVDIDLDYFSCDNQAGEVWEIEVSKETYESFLNNPYDPTRIKLGGTAKMKEKNGKSYFYMQRPIMESVLEKDRALKVSQAEILERIEKFSTFLIENKIQPKLIDICRSRFSGYTPGDQWQFIESNLIKKLQDIYPVEVKSIQDILSIKT</sequence>
<evidence type="ECO:0000313" key="1">
    <source>
        <dbReference type="EMBL" id="TRT58445.1"/>
    </source>
</evidence>
<dbReference type="Proteomes" id="UP000316443">
    <property type="component" value="Unassembled WGS sequence"/>
</dbReference>
<proteinExistence type="predicted"/>
<dbReference type="InterPro" id="IPR024131">
    <property type="entry name" value="UPF0489"/>
</dbReference>
<accession>A0A551YBV3</accession>
<dbReference type="PANTHER" id="PTHR13225">
    <property type="entry name" value="MISEXPRESSION SUPPRESSOR OF RAS 6"/>
    <property type="match status" value="1"/>
</dbReference>
<evidence type="ECO:0000313" key="2">
    <source>
        <dbReference type="Proteomes" id="UP000316443"/>
    </source>
</evidence>
<organism evidence="1 2">
    <name type="scientific">Microcystis aeruginosa Ma_QC_C_20070703_M131</name>
    <dbReference type="NCBI Taxonomy" id="2486263"/>
    <lineage>
        <taxon>Bacteria</taxon>
        <taxon>Bacillati</taxon>
        <taxon>Cyanobacteriota</taxon>
        <taxon>Cyanophyceae</taxon>
        <taxon>Oscillatoriophycideae</taxon>
        <taxon>Chroococcales</taxon>
        <taxon>Microcystaceae</taxon>
        <taxon>Microcystis</taxon>
    </lineage>
</organism>
<reference evidence="1 2" key="1">
    <citation type="submission" date="2019-01" db="EMBL/GenBank/DDBJ databases">
        <title>Coherence of Microcystis species and biogeography revealed through population genomics.</title>
        <authorList>
            <person name="Perez-Carrascal O.M."/>
            <person name="Terrat Y."/>
            <person name="Giani A."/>
            <person name="Fortin N."/>
            <person name="Tromas N."/>
            <person name="Shapiro B.J."/>
        </authorList>
    </citation>
    <scope>NUCLEOTIDE SEQUENCE [LARGE SCALE GENOMIC DNA]</scope>
    <source>
        <strain evidence="1">Ma_QC_C_20070703_M131</strain>
    </source>
</reference>
<protein>
    <submittedName>
        <fullName evidence="1">Uncharacterized protein</fullName>
    </submittedName>
</protein>
<dbReference type="Pfam" id="PF12640">
    <property type="entry name" value="UPF0489"/>
    <property type="match status" value="1"/>
</dbReference>
<gene>
    <name evidence="1" type="ORF">EWV85_06000</name>
</gene>